<dbReference type="PANTHER" id="PTHR42852">
    <property type="entry name" value="THIOL:DISULFIDE INTERCHANGE PROTEIN DSBE"/>
    <property type="match status" value="1"/>
</dbReference>
<accession>A0A2S8FB30</accession>
<dbReference type="EMBL" id="PUHY01000015">
    <property type="protein sequence ID" value="PQO29373.1"/>
    <property type="molecule type" value="Genomic_DNA"/>
</dbReference>
<evidence type="ECO:0000313" key="3">
    <source>
        <dbReference type="Proteomes" id="UP000238322"/>
    </source>
</evidence>
<dbReference type="Proteomes" id="UP000238322">
    <property type="component" value="Unassembled WGS sequence"/>
</dbReference>
<evidence type="ECO:0000259" key="1">
    <source>
        <dbReference type="PROSITE" id="PS51352"/>
    </source>
</evidence>
<protein>
    <recommendedName>
        <fullName evidence="1">Thioredoxin domain-containing protein</fullName>
    </recommendedName>
</protein>
<feature type="domain" description="Thioredoxin" evidence="1">
    <location>
        <begin position="241"/>
        <end position="392"/>
    </location>
</feature>
<reference evidence="2 3" key="1">
    <citation type="submission" date="2018-02" db="EMBL/GenBank/DDBJ databases">
        <title>Comparative genomes isolates from brazilian mangrove.</title>
        <authorList>
            <person name="Araujo J.E."/>
            <person name="Taketani R.G."/>
            <person name="Silva M.C.P."/>
            <person name="Loureco M.V."/>
            <person name="Andreote F.D."/>
        </authorList>
    </citation>
    <scope>NUCLEOTIDE SEQUENCE [LARGE SCALE GENOMIC DNA]</scope>
    <source>
        <strain evidence="2 3">Hex-1 MGV</strain>
    </source>
</reference>
<gene>
    <name evidence="2" type="ORF">C5Y83_25190</name>
</gene>
<dbReference type="Pfam" id="PF00578">
    <property type="entry name" value="AhpC-TSA"/>
    <property type="match status" value="1"/>
</dbReference>
<dbReference type="PANTHER" id="PTHR42852:SF13">
    <property type="entry name" value="PROTEIN DIPZ"/>
    <property type="match status" value="1"/>
</dbReference>
<comment type="caution">
    <text evidence="2">The sequence shown here is derived from an EMBL/GenBank/DDBJ whole genome shotgun (WGS) entry which is preliminary data.</text>
</comment>
<dbReference type="GO" id="GO:0016209">
    <property type="term" value="F:antioxidant activity"/>
    <property type="evidence" value="ECO:0007669"/>
    <property type="project" value="InterPro"/>
</dbReference>
<dbReference type="PROSITE" id="PS51352">
    <property type="entry name" value="THIOREDOXIN_2"/>
    <property type="match status" value="1"/>
</dbReference>
<proteinExistence type="predicted"/>
<dbReference type="InterPro" id="IPR036249">
    <property type="entry name" value="Thioredoxin-like_sf"/>
</dbReference>
<dbReference type="InterPro" id="IPR013766">
    <property type="entry name" value="Thioredoxin_domain"/>
</dbReference>
<evidence type="ECO:0000313" key="2">
    <source>
        <dbReference type="EMBL" id="PQO29373.1"/>
    </source>
</evidence>
<dbReference type="AlphaFoldDB" id="A0A2S8FB30"/>
<dbReference type="InterPro" id="IPR050553">
    <property type="entry name" value="Thioredoxin_ResA/DsbE_sf"/>
</dbReference>
<sequence>MRSPSSLKYGHGPVGIPQFTCGIKSRLSFLKSSRRIMRRAILFSIICLSWAAQVEVRAADTEPWNDPFWILLHQPSAVAELDLSPAQEQQFHAVRDDLDLRFLPLRNRSREEALSTATTLVAEAREKMQSLLEPKQQTRFKQLVLQRMGNDALLHEEVANRLNYSATQKTKLEKIDADTQEAVVELRKEMNDEGKDRQAVQQEYVKLLEDQQKKLVAVLTPVQRTALRNVIGEPFRGLKDNQPHIRAPDFGAEGEWINSSLLSLKELRGKVVVVHFYAFGCINCIRNYPWYLEWSERFKDKDVVIVGIHTPETSAERNSDSVRRKAAEAKFDFPVLIDDKKVNWNAWGNSMWPSVYLIDKQGYFREHWAGELKWKGNDGELHMRQKIEELLAE</sequence>
<dbReference type="SUPFAM" id="SSF52833">
    <property type="entry name" value="Thioredoxin-like"/>
    <property type="match status" value="1"/>
</dbReference>
<dbReference type="GO" id="GO:0016491">
    <property type="term" value="F:oxidoreductase activity"/>
    <property type="evidence" value="ECO:0007669"/>
    <property type="project" value="InterPro"/>
</dbReference>
<dbReference type="Gene3D" id="3.40.30.10">
    <property type="entry name" value="Glutaredoxin"/>
    <property type="match status" value="1"/>
</dbReference>
<name>A0A2S8FB30_9BACT</name>
<dbReference type="InterPro" id="IPR000866">
    <property type="entry name" value="AhpC/TSA"/>
</dbReference>
<organism evidence="2 3">
    <name type="scientific">Blastopirellula marina</name>
    <dbReference type="NCBI Taxonomy" id="124"/>
    <lineage>
        <taxon>Bacteria</taxon>
        <taxon>Pseudomonadati</taxon>
        <taxon>Planctomycetota</taxon>
        <taxon>Planctomycetia</taxon>
        <taxon>Pirellulales</taxon>
        <taxon>Pirellulaceae</taxon>
        <taxon>Blastopirellula</taxon>
    </lineage>
</organism>